<reference evidence="1" key="1">
    <citation type="submission" date="2019-02" db="EMBL/GenBank/DDBJ databases">
        <title>Genomic characterization of isolates from hospital effluents in KZN, South Africa.</title>
        <authorList>
            <person name="Ntshobeni N."/>
            <person name="Allam M."/>
            <person name="Ismail A."/>
            <person name="Amoako D."/>
            <person name="Essack S."/>
            <person name="Chenia H."/>
        </authorList>
    </citation>
    <scope>NUCLEOTIDE SEQUENCE</scope>
    <source>
        <strain evidence="1">AFE97_S1</strain>
    </source>
</reference>
<comment type="caution">
    <text evidence="1">The sequence shown here is derived from an EMBL/GenBank/DDBJ whole genome shotgun (WGS) entry which is preliminary data.</text>
</comment>
<dbReference type="Pfam" id="PF21825">
    <property type="entry name" value="crAss001_48"/>
    <property type="match status" value="1"/>
</dbReference>
<organism evidence="1 2">
    <name type="scientific">Providencia rettgeri</name>
    <dbReference type="NCBI Taxonomy" id="587"/>
    <lineage>
        <taxon>Bacteria</taxon>
        <taxon>Pseudomonadati</taxon>
        <taxon>Pseudomonadota</taxon>
        <taxon>Gammaproteobacteria</taxon>
        <taxon>Enterobacterales</taxon>
        <taxon>Morganellaceae</taxon>
        <taxon>Providencia</taxon>
    </lineage>
</organism>
<gene>
    <name evidence="1" type="ORF">EX242_09200</name>
</gene>
<evidence type="ECO:0000313" key="2">
    <source>
        <dbReference type="Proteomes" id="UP000824410"/>
    </source>
</evidence>
<protein>
    <submittedName>
        <fullName evidence="1">Uncharacterized protein</fullName>
    </submittedName>
</protein>
<dbReference type="InterPro" id="IPR054052">
    <property type="entry name" value="Y16Q-like"/>
</dbReference>
<accession>A0AAP2JYH8</accession>
<sequence length="69" mass="8128">MPKGNQMQPHQQRVVDEKAELDDKITKLTTFINGDICKTLEHRDQELLSNQLGHMRSYSETLSQRIERF</sequence>
<proteinExistence type="predicted"/>
<evidence type="ECO:0000313" key="1">
    <source>
        <dbReference type="EMBL" id="MBX6980437.1"/>
    </source>
</evidence>
<name>A0AAP2JYH8_PRORE</name>
<dbReference type="RefSeq" id="WP_131679877.1">
    <property type="nucleotide sequence ID" value="NZ_SHCZ01000008.1"/>
</dbReference>
<dbReference type="Proteomes" id="UP000824410">
    <property type="component" value="Unassembled WGS sequence"/>
</dbReference>
<dbReference type="AlphaFoldDB" id="A0AAP2JYH8"/>
<dbReference type="EMBL" id="SHDO01000010">
    <property type="protein sequence ID" value="MBX6980437.1"/>
    <property type="molecule type" value="Genomic_DNA"/>
</dbReference>